<protein>
    <submittedName>
        <fullName evidence="2">Dentin sialophosphoprotein</fullName>
    </submittedName>
</protein>
<comment type="caution">
    <text evidence="2">The sequence shown here is derived from an EMBL/GenBank/DDBJ whole genome shotgun (WGS) entry which is preliminary data.</text>
</comment>
<feature type="non-terminal residue" evidence="2">
    <location>
        <position position="689"/>
    </location>
</feature>
<evidence type="ECO:0000313" key="2">
    <source>
        <dbReference type="EMBL" id="RZC41830.1"/>
    </source>
</evidence>
<evidence type="ECO:0000256" key="1">
    <source>
        <dbReference type="SAM" id="MobiDB-lite"/>
    </source>
</evidence>
<sequence>SPGDENKDLPRKPPIYTKGVATSFGFKRRPTTAPSIASNSNAARRLANTDIIDRNGNGNADTEPLTTNIAPTGRSTPRLMPPKKEGSATRVNRFGFRQPQVNRLHKVSDLNNGPIELCNNNKVKSNSAVSQVKIKGIMGVTVDSNKNRMTKMGINPPQVKPLHPYYFNCTPSCFQAEKFMLQSTQLPRPEPVRVIETKTAKTLANNSKRIAYHEDNSSKDGSLTEDSGVGSQVSANVADAEIIPGVERLNYSPTYGAKRSSHKSRNLEVVIAGNTFDVRDLDDSSESCVPLPQLPSAFSTASENIRGIYHNSGFVREKAREYQRHLDIDNRRKISITSSEGFSDDYGDEEKTSRDKYKNEKSFVKPSAHKTFLKSKPELKDDSSPPSSDEQEWIHGGEAMADEVSFSISSSDESKEKEQQPIVTTVTNTNITSALHNLMNTSLSNSGLKPDIKSVLLTIEDPHFAAVAAASNTSLMLDDETSPVDSLISCSESEEILKRKINRSSSNSKEINEKLTPPSPGTPTNASNSLSLSDGKDDFLIDDEIADQPALVFEDTLTMANNEAFSISQNNSESTTTMVDSTPKPKRRSFIGVESSPLSLRKKKAFHSRAGSLDTLSPCESIASDDLMMDYDYSQSSGLEDVDRNDSHIHGFSSLEETILRKPEIDDSGGTLRDWSTLLGNCTAEKGVK</sequence>
<feature type="region of interest" description="Disordered" evidence="1">
    <location>
        <begin position="500"/>
        <end position="533"/>
    </location>
</feature>
<feature type="region of interest" description="Disordered" evidence="1">
    <location>
        <begin position="338"/>
        <end position="361"/>
    </location>
</feature>
<evidence type="ECO:0000313" key="3">
    <source>
        <dbReference type="Proteomes" id="UP000292052"/>
    </source>
</evidence>
<proteinExistence type="predicted"/>
<dbReference type="Proteomes" id="UP000292052">
    <property type="component" value="Unassembled WGS sequence"/>
</dbReference>
<reference evidence="2 3" key="1">
    <citation type="submission" date="2017-03" db="EMBL/GenBank/DDBJ databases">
        <title>Genome of the blue death feigning beetle - Asbolus verrucosus.</title>
        <authorList>
            <person name="Rider S.D."/>
        </authorList>
    </citation>
    <scope>NUCLEOTIDE SEQUENCE [LARGE SCALE GENOMIC DNA]</scope>
    <source>
        <strain evidence="2">Butters</strain>
        <tissue evidence="2">Head and leg muscle</tissue>
    </source>
</reference>
<name>A0A482W9H3_ASBVE</name>
<feature type="non-terminal residue" evidence="2">
    <location>
        <position position="1"/>
    </location>
</feature>
<dbReference type="AlphaFoldDB" id="A0A482W9H3"/>
<organism evidence="2 3">
    <name type="scientific">Asbolus verrucosus</name>
    <name type="common">Desert ironclad beetle</name>
    <dbReference type="NCBI Taxonomy" id="1661398"/>
    <lineage>
        <taxon>Eukaryota</taxon>
        <taxon>Metazoa</taxon>
        <taxon>Ecdysozoa</taxon>
        <taxon>Arthropoda</taxon>
        <taxon>Hexapoda</taxon>
        <taxon>Insecta</taxon>
        <taxon>Pterygota</taxon>
        <taxon>Neoptera</taxon>
        <taxon>Endopterygota</taxon>
        <taxon>Coleoptera</taxon>
        <taxon>Polyphaga</taxon>
        <taxon>Cucujiformia</taxon>
        <taxon>Tenebrionidae</taxon>
        <taxon>Pimeliinae</taxon>
        <taxon>Asbolus</taxon>
    </lineage>
</organism>
<feature type="compositionally biased region" description="Basic and acidic residues" evidence="1">
    <location>
        <begin position="349"/>
        <end position="361"/>
    </location>
</feature>
<dbReference type="OrthoDB" id="10046062at2759"/>
<keyword evidence="3" id="KW-1185">Reference proteome</keyword>
<accession>A0A482W9H3</accession>
<feature type="compositionally biased region" description="Polar residues" evidence="1">
    <location>
        <begin position="522"/>
        <end position="532"/>
    </location>
</feature>
<gene>
    <name evidence="2" type="ORF">BDFB_003406</name>
</gene>
<dbReference type="EMBL" id="QDEB01013719">
    <property type="protein sequence ID" value="RZC41830.1"/>
    <property type="molecule type" value="Genomic_DNA"/>
</dbReference>